<evidence type="ECO:0008006" key="10">
    <source>
        <dbReference type="Google" id="ProtNLM"/>
    </source>
</evidence>
<dbReference type="InterPro" id="IPR001607">
    <property type="entry name" value="Znf_UBP"/>
</dbReference>
<dbReference type="Pfam" id="PF07576">
    <property type="entry name" value="BRAP2"/>
    <property type="match status" value="1"/>
</dbReference>
<evidence type="ECO:0000256" key="5">
    <source>
        <dbReference type="SAM" id="Coils"/>
    </source>
</evidence>
<dbReference type="SMART" id="SM00184">
    <property type="entry name" value="RING"/>
    <property type="match status" value="1"/>
</dbReference>
<dbReference type="SMART" id="SM00290">
    <property type="entry name" value="ZnF_UBP"/>
    <property type="match status" value="1"/>
</dbReference>
<feature type="coiled-coil region" evidence="5">
    <location>
        <begin position="504"/>
        <end position="559"/>
    </location>
</feature>
<dbReference type="GO" id="GO:0008270">
    <property type="term" value="F:zinc ion binding"/>
    <property type="evidence" value="ECO:0007669"/>
    <property type="project" value="UniProtKB-KW"/>
</dbReference>
<keyword evidence="1" id="KW-0479">Metal-binding</keyword>
<dbReference type="Pfam" id="PF02148">
    <property type="entry name" value="zf-UBP"/>
    <property type="match status" value="1"/>
</dbReference>
<evidence type="ECO:0000313" key="9">
    <source>
        <dbReference type="EMBL" id="CAE0461340.1"/>
    </source>
</evidence>
<sequence>MEHKKRVIFGNPSLGTYNGYVHLYPHTEGDSDDKAQKQGAKNEDAGYSCMVAVCGVPPEQVPEGVLNFARSFRSLMTHVRVVISVDHDDKKGTCSGAHEQQSDQACHNVTNTVEAEEGTTEDVNDNDNDNTREKKFLVLVSLRNSDAAKSFVTNLNGKPFNIFEKDVLASVYHVSRLESDEKASTRTQGSKDHCTRTDQNCCDEFGMMTNYLFPGVEFNQLTTAAAADSNEILSHSQSQKTNEISNCPVCLEPMSPSSSPKKRRGGVSREKERALFTTVCNHTFHMECLLRCISIRAPCPVCRFDHAGVNEMQVKCHICGAADGIYVCLICGIASCFNEQTSNGDNEKPRHKSTHIPARPGKGNDKGNIESYGCAGATSSGGHARQHYDETLHAYALDTETQHVWDFAGQGFVHRLIQNEDDGKIVEIPDPTNTMSEERSLIPSLTDAEEDEVVHRKLQGYANEYHHLLQNQLEQQRLYFQGILRDIRRDHEENLSKINPSDLISALKQDLNQLQQRQHSLRQKSSKVAESVAFMQNMNESLEANKEPMKKKISNMQKQRKEYQTMLERSIPPLEKRVQCLMMELESGG</sequence>
<dbReference type="PANTHER" id="PTHR24007">
    <property type="entry name" value="BRCA1-ASSOCIATED PROTEIN"/>
    <property type="match status" value="1"/>
</dbReference>
<evidence type="ECO:0000259" key="8">
    <source>
        <dbReference type="PROSITE" id="PS50271"/>
    </source>
</evidence>
<reference evidence="9" key="1">
    <citation type="submission" date="2021-01" db="EMBL/GenBank/DDBJ databases">
        <authorList>
            <person name="Corre E."/>
            <person name="Pelletier E."/>
            <person name="Niang G."/>
            <person name="Scheremetjew M."/>
            <person name="Finn R."/>
            <person name="Kale V."/>
            <person name="Holt S."/>
            <person name="Cochrane G."/>
            <person name="Meng A."/>
            <person name="Brown T."/>
            <person name="Cohen L."/>
        </authorList>
    </citation>
    <scope>NUCLEOTIDE SEQUENCE</scope>
    <source>
        <strain evidence="9">MM31A-1</strain>
    </source>
</reference>
<evidence type="ECO:0000256" key="6">
    <source>
        <dbReference type="SAM" id="MobiDB-lite"/>
    </source>
</evidence>
<gene>
    <name evidence="9" type="ORF">CDEB00056_LOCUS6181</name>
</gene>
<feature type="region of interest" description="Disordered" evidence="6">
    <location>
        <begin position="342"/>
        <end position="367"/>
    </location>
</feature>
<proteinExistence type="predicted"/>
<dbReference type="AlphaFoldDB" id="A0A7S3Q060"/>
<protein>
    <recommendedName>
        <fullName evidence="10">RING-type domain-containing protein</fullName>
    </recommendedName>
</protein>
<accession>A0A7S3Q060</accession>
<evidence type="ECO:0000256" key="1">
    <source>
        <dbReference type="ARBA" id="ARBA00022723"/>
    </source>
</evidence>
<dbReference type="PROSITE" id="PS50271">
    <property type="entry name" value="ZF_UBP"/>
    <property type="match status" value="1"/>
</dbReference>
<name>A0A7S3Q060_9STRA</name>
<organism evidence="9">
    <name type="scientific">Chaetoceros debilis</name>
    <dbReference type="NCBI Taxonomy" id="122233"/>
    <lineage>
        <taxon>Eukaryota</taxon>
        <taxon>Sar</taxon>
        <taxon>Stramenopiles</taxon>
        <taxon>Ochrophyta</taxon>
        <taxon>Bacillariophyta</taxon>
        <taxon>Coscinodiscophyceae</taxon>
        <taxon>Chaetocerotophycidae</taxon>
        <taxon>Chaetocerotales</taxon>
        <taxon>Chaetocerotaceae</taxon>
        <taxon>Chaetoceros</taxon>
    </lineage>
</organism>
<dbReference type="InterPro" id="IPR011422">
    <property type="entry name" value="BRAP2/ETP1_RRM"/>
</dbReference>
<evidence type="ECO:0000256" key="2">
    <source>
        <dbReference type="ARBA" id="ARBA00022771"/>
    </source>
</evidence>
<feature type="domain" description="RING-type" evidence="7">
    <location>
        <begin position="247"/>
        <end position="303"/>
    </location>
</feature>
<feature type="domain" description="UBP-type" evidence="8">
    <location>
        <begin position="300"/>
        <end position="432"/>
    </location>
</feature>
<dbReference type="InterPro" id="IPR018957">
    <property type="entry name" value="Znf_C3HC4_RING-type"/>
</dbReference>
<keyword evidence="3" id="KW-0862">Zinc</keyword>
<keyword evidence="2 4" id="KW-0863">Zinc-finger</keyword>
<dbReference type="GO" id="GO:0016567">
    <property type="term" value="P:protein ubiquitination"/>
    <property type="evidence" value="ECO:0007669"/>
    <property type="project" value="TreeGrafter"/>
</dbReference>
<dbReference type="GO" id="GO:0005737">
    <property type="term" value="C:cytoplasm"/>
    <property type="evidence" value="ECO:0007669"/>
    <property type="project" value="TreeGrafter"/>
</dbReference>
<evidence type="ECO:0000256" key="3">
    <source>
        <dbReference type="ARBA" id="ARBA00022833"/>
    </source>
</evidence>
<dbReference type="InterPro" id="IPR001841">
    <property type="entry name" value="Znf_RING"/>
</dbReference>
<dbReference type="GO" id="GO:0061630">
    <property type="term" value="F:ubiquitin protein ligase activity"/>
    <property type="evidence" value="ECO:0007669"/>
    <property type="project" value="TreeGrafter"/>
</dbReference>
<dbReference type="EMBL" id="HBIO01008127">
    <property type="protein sequence ID" value="CAE0461340.1"/>
    <property type="molecule type" value="Transcribed_RNA"/>
</dbReference>
<evidence type="ECO:0000256" key="4">
    <source>
        <dbReference type="PROSITE-ProRule" id="PRU00502"/>
    </source>
</evidence>
<keyword evidence="5" id="KW-0175">Coiled coil</keyword>
<dbReference type="GO" id="GO:0007265">
    <property type="term" value="P:Ras protein signal transduction"/>
    <property type="evidence" value="ECO:0007669"/>
    <property type="project" value="TreeGrafter"/>
</dbReference>
<dbReference type="PROSITE" id="PS50089">
    <property type="entry name" value="ZF_RING_2"/>
    <property type="match status" value="1"/>
</dbReference>
<dbReference type="InterPro" id="IPR013083">
    <property type="entry name" value="Znf_RING/FYVE/PHD"/>
</dbReference>
<dbReference type="Pfam" id="PF00097">
    <property type="entry name" value="zf-C3HC4"/>
    <property type="match status" value="1"/>
</dbReference>
<dbReference type="SUPFAM" id="SSF57850">
    <property type="entry name" value="RING/U-box"/>
    <property type="match status" value="2"/>
</dbReference>
<dbReference type="PANTHER" id="PTHR24007:SF7">
    <property type="entry name" value="BRCA1-ASSOCIATED PROTEIN"/>
    <property type="match status" value="1"/>
</dbReference>
<evidence type="ECO:0000259" key="7">
    <source>
        <dbReference type="PROSITE" id="PS50089"/>
    </source>
</evidence>
<dbReference type="Gene3D" id="3.30.40.10">
    <property type="entry name" value="Zinc/RING finger domain, C3HC4 (zinc finger)"/>
    <property type="match status" value="1"/>
</dbReference>